<protein>
    <recommendedName>
        <fullName evidence="1">PPM-type phosphatase domain-containing protein</fullName>
    </recommendedName>
</protein>
<feature type="domain" description="PPM-type phosphatase" evidence="1">
    <location>
        <begin position="22"/>
        <end position="290"/>
    </location>
</feature>
<proteinExistence type="predicted"/>
<dbReference type="InterPro" id="IPR036457">
    <property type="entry name" value="PPM-type-like_dom_sf"/>
</dbReference>
<dbReference type="InterPro" id="IPR001932">
    <property type="entry name" value="PPM-type_phosphatase-like_dom"/>
</dbReference>
<dbReference type="PANTHER" id="PTHR47992">
    <property type="entry name" value="PROTEIN PHOSPHATASE"/>
    <property type="match status" value="1"/>
</dbReference>
<dbReference type="Pfam" id="PF13672">
    <property type="entry name" value="PP2C_2"/>
    <property type="match status" value="1"/>
</dbReference>
<dbReference type="SMART" id="SM00332">
    <property type="entry name" value="PP2Cc"/>
    <property type="match status" value="1"/>
</dbReference>
<evidence type="ECO:0000313" key="3">
    <source>
        <dbReference type="Proteomes" id="UP001416858"/>
    </source>
</evidence>
<evidence type="ECO:0000259" key="1">
    <source>
        <dbReference type="PROSITE" id="PS51746"/>
    </source>
</evidence>
<dbReference type="InterPro" id="IPR015655">
    <property type="entry name" value="PP2C"/>
</dbReference>
<comment type="caution">
    <text evidence="2">The sequence shown here is derived from an EMBL/GenBank/DDBJ whole genome shotgun (WGS) entry which is preliminary data.</text>
</comment>
<dbReference type="CDD" id="cd00143">
    <property type="entry name" value="PP2Cc"/>
    <property type="match status" value="1"/>
</dbReference>
<dbReference type="RefSeq" id="WP_345688565.1">
    <property type="nucleotide sequence ID" value="NZ_BAABRO010000024.1"/>
</dbReference>
<dbReference type="SUPFAM" id="SSF81606">
    <property type="entry name" value="PP2C-like"/>
    <property type="match status" value="1"/>
</dbReference>
<evidence type="ECO:0000313" key="2">
    <source>
        <dbReference type="EMBL" id="GAA5510557.1"/>
    </source>
</evidence>
<dbReference type="SMART" id="SM00331">
    <property type="entry name" value="PP2C_SIG"/>
    <property type="match status" value="1"/>
</dbReference>
<keyword evidence="3" id="KW-1185">Reference proteome</keyword>
<dbReference type="Proteomes" id="UP001416858">
    <property type="component" value="Unassembled WGS sequence"/>
</dbReference>
<organism evidence="2 3">
    <name type="scientific">Novipirellula caenicola</name>
    <dbReference type="NCBI Taxonomy" id="1536901"/>
    <lineage>
        <taxon>Bacteria</taxon>
        <taxon>Pseudomonadati</taxon>
        <taxon>Planctomycetota</taxon>
        <taxon>Planctomycetia</taxon>
        <taxon>Pirellulales</taxon>
        <taxon>Pirellulaceae</taxon>
        <taxon>Novipirellula</taxon>
    </lineage>
</organism>
<dbReference type="PROSITE" id="PS51746">
    <property type="entry name" value="PPM_2"/>
    <property type="match status" value="1"/>
</dbReference>
<sequence>MNSANSASDPQSQRDLGVTIDTCGLTDIGKTRDVNQDQFLVGSRRLSICSTSTSLPHHQPLTFFGDAESEVLIVADGMGGHAAGERASQLAVKFLAQRLADPTRPAFDSATWDGIEQAQWMQSLLRDTHLRILSQAQQNPEQFGMGTTLTMAEIVWPYLSVLHAGDSRCYLVRDGNTQRLTTDHTLARRMVDAGDLKPEEEPESRWSNVLWNVLGGQLEGDLVAQVERVELMLGDTVVLCSDGLHRYVNDDSLALMVSEGEDAQSICQELIRVANEGGGEDNITVIVSRMLPRQRRSTGATTLVDETMSEDTFGSIEIDDGTLSTLSQFDTTVDESAEGER</sequence>
<accession>A0ABP9VZK2</accession>
<name>A0ABP9VZK2_9BACT</name>
<reference evidence="2 3" key="1">
    <citation type="submission" date="2024-02" db="EMBL/GenBank/DDBJ databases">
        <title>Rhodopirellula caenicola NBRC 110016.</title>
        <authorList>
            <person name="Ichikawa N."/>
            <person name="Katano-Makiyama Y."/>
            <person name="Hidaka K."/>
        </authorList>
    </citation>
    <scope>NUCLEOTIDE SEQUENCE [LARGE SCALE GENOMIC DNA]</scope>
    <source>
        <strain evidence="2 3">NBRC 110016</strain>
    </source>
</reference>
<gene>
    <name evidence="2" type="ORF">Rcae01_06066</name>
</gene>
<dbReference type="EMBL" id="BAABRO010000024">
    <property type="protein sequence ID" value="GAA5510557.1"/>
    <property type="molecule type" value="Genomic_DNA"/>
</dbReference>
<dbReference type="Gene3D" id="3.60.40.10">
    <property type="entry name" value="PPM-type phosphatase domain"/>
    <property type="match status" value="1"/>
</dbReference>